<dbReference type="EMBL" id="JBHSDT010000008">
    <property type="protein sequence ID" value="MFC4404286.1"/>
    <property type="molecule type" value="Genomic_DNA"/>
</dbReference>
<dbReference type="PANTHER" id="PTHR43312:SF1">
    <property type="entry name" value="NADP-DEPENDENT OXIDOREDUCTASE DOMAIN-CONTAINING PROTEIN"/>
    <property type="match status" value="1"/>
</dbReference>
<evidence type="ECO:0000313" key="2">
    <source>
        <dbReference type="EMBL" id="MFC4404286.1"/>
    </source>
</evidence>
<evidence type="ECO:0000313" key="3">
    <source>
        <dbReference type="Proteomes" id="UP001595882"/>
    </source>
</evidence>
<protein>
    <submittedName>
        <fullName evidence="2">Aldo/keto reductase</fullName>
    </submittedName>
</protein>
<comment type="caution">
    <text evidence="2">The sequence shown here is derived from an EMBL/GenBank/DDBJ whole genome shotgun (WGS) entry which is preliminary data.</text>
</comment>
<dbReference type="InterPro" id="IPR023210">
    <property type="entry name" value="NADP_OxRdtase_dom"/>
</dbReference>
<reference evidence="3" key="1">
    <citation type="journal article" date="2019" name="Int. J. Syst. Evol. Microbiol.">
        <title>The Global Catalogue of Microorganisms (GCM) 10K type strain sequencing project: providing services to taxonomists for standard genome sequencing and annotation.</title>
        <authorList>
            <consortium name="The Broad Institute Genomics Platform"/>
            <consortium name="The Broad Institute Genome Sequencing Center for Infectious Disease"/>
            <person name="Wu L."/>
            <person name="Ma J."/>
        </authorList>
    </citation>
    <scope>NUCLEOTIDE SEQUENCE [LARGE SCALE GENOMIC DNA]</scope>
    <source>
        <strain evidence="3">CCUG 37865</strain>
    </source>
</reference>
<keyword evidence="3" id="KW-1185">Reference proteome</keyword>
<organism evidence="2 3">
    <name type="scientific">Gracilibacillus xinjiangensis</name>
    <dbReference type="NCBI Taxonomy" id="1193282"/>
    <lineage>
        <taxon>Bacteria</taxon>
        <taxon>Bacillati</taxon>
        <taxon>Bacillota</taxon>
        <taxon>Bacilli</taxon>
        <taxon>Bacillales</taxon>
        <taxon>Bacillaceae</taxon>
        <taxon>Gracilibacillus</taxon>
    </lineage>
</organism>
<dbReference type="RefSeq" id="WP_390252826.1">
    <property type="nucleotide sequence ID" value="NZ_JBHSDT010000008.1"/>
</dbReference>
<sequence>MIYNKLGKSDLNVSQLSLGCMSLGTDVKEAQKIIDLATHKGINYLDTADLYDQGMNEEIVGKVIKDKRKDIILATKVGNHLKEDGSWYWDPSKAYIKEQVKNSLRKLQTDYIDLYQLHGGTIEDPIDETIEAFEDLVREGIIRYYGISSIRPNVIKEYVNKSNIISVMMQYSIFDRRPEEEVLSLLKRNEISVVTRGTLAKGMLSSQASSIIENKAKSGYLDHSQSDLYNDVNQLGHLLEEGQTLNGLAIAYVLAEDPVASVVAGASSTEQLSDNLNALSQRFESEQISKVKQLIKQYNYTQHR</sequence>
<dbReference type="PANTHER" id="PTHR43312">
    <property type="entry name" value="D-THREO-ALDOSE 1-DEHYDROGENASE"/>
    <property type="match status" value="1"/>
</dbReference>
<dbReference type="Gene3D" id="3.20.20.100">
    <property type="entry name" value="NADP-dependent oxidoreductase domain"/>
    <property type="match status" value="1"/>
</dbReference>
<proteinExistence type="predicted"/>
<dbReference type="Proteomes" id="UP001595882">
    <property type="component" value="Unassembled WGS sequence"/>
</dbReference>
<dbReference type="CDD" id="cd19086">
    <property type="entry name" value="AKR_AKR11C1"/>
    <property type="match status" value="1"/>
</dbReference>
<dbReference type="InterPro" id="IPR020471">
    <property type="entry name" value="AKR"/>
</dbReference>
<dbReference type="Pfam" id="PF00248">
    <property type="entry name" value="Aldo_ket_red"/>
    <property type="match status" value="1"/>
</dbReference>
<dbReference type="InterPro" id="IPR053135">
    <property type="entry name" value="AKR2_Oxidoreductase"/>
</dbReference>
<evidence type="ECO:0000259" key="1">
    <source>
        <dbReference type="Pfam" id="PF00248"/>
    </source>
</evidence>
<accession>A0ABV8WWN9</accession>
<dbReference type="PRINTS" id="PR00069">
    <property type="entry name" value="ALDKETRDTASE"/>
</dbReference>
<dbReference type="SUPFAM" id="SSF51430">
    <property type="entry name" value="NAD(P)-linked oxidoreductase"/>
    <property type="match status" value="1"/>
</dbReference>
<dbReference type="InterPro" id="IPR036812">
    <property type="entry name" value="NAD(P)_OxRdtase_dom_sf"/>
</dbReference>
<gene>
    <name evidence="2" type="ORF">ACFOY7_14550</name>
</gene>
<feature type="domain" description="NADP-dependent oxidoreductase" evidence="1">
    <location>
        <begin position="16"/>
        <end position="295"/>
    </location>
</feature>
<name>A0ABV8WWN9_9BACI</name>